<dbReference type="Pfam" id="PF01769">
    <property type="entry name" value="MgtE"/>
    <property type="match status" value="1"/>
</dbReference>
<evidence type="ECO:0000256" key="9">
    <source>
        <dbReference type="RuleBase" id="RU362011"/>
    </source>
</evidence>
<dbReference type="PANTHER" id="PTHR43773">
    <property type="entry name" value="MAGNESIUM TRANSPORTER MGTE"/>
    <property type="match status" value="1"/>
</dbReference>
<keyword evidence="5 9" id="KW-0460">Magnesium</keyword>
<evidence type="ECO:0000256" key="5">
    <source>
        <dbReference type="ARBA" id="ARBA00022842"/>
    </source>
</evidence>
<keyword evidence="6 9" id="KW-1133">Transmembrane helix</keyword>
<keyword evidence="9" id="KW-1003">Cell membrane</keyword>
<dbReference type="InterPro" id="IPR000644">
    <property type="entry name" value="CBS_dom"/>
</dbReference>
<dbReference type="PANTHER" id="PTHR43773:SF1">
    <property type="entry name" value="MAGNESIUM TRANSPORTER MGTE"/>
    <property type="match status" value="1"/>
</dbReference>
<feature type="transmembrane region" description="Helical" evidence="9">
    <location>
        <begin position="287"/>
        <end position="307"/>
    </location>
</feature>
<protein>
    <recommendedName>
        <fullName evidence="9">Magnesium transporter MgtE</fullName>
    </recommendedName>
</protein>
<evidence type="ECO:0000259" key="10">
    <source>
        <dbReference type="PROSITE" id="PS51371"/>
    </source>
</evidence>
<feature type="transmembrane region" description="Helical" evidence="9">
    <location>
        <begin position="426"/>
        <end position="449"/>
    </location>
</feature>
<proteinExistence type="inferred from homology"/>
<dbReference type="PROSITE" id="PS51371">
    <property type="entry name" value="CBS"/>
    <property type="match status" value="2"/>
</dbReference>
<dbReference type="RefSeq" id="WP_376868182.1">
    <property type="nucleotide sequence ID" value="NZ_JBHRYB010000016.1"/>
</dbReference>
<dbReference type="EMBL" id="JBHRYB010000016">
    <property type="protein sequence ID" value="MFC3681647.1"/>
    <property type="molecule type" value="Genomic_DNA"/>
</dbReference>
<feature type="transmembrane region" description="Helical" evidence="9">
    <location>
        <begin position="313"/>
        <end position="340"/>
    </location>
</feature>
<comment type="subcellular location">
    <subcellularLocation>
        <location evidence="9">Cell membrane</location>
        <topology evidence="9">Multi-pass membrane protein</topology>
    </subcellularLocation>
    <subcellularLocation>
        <location evidence="1">Membrane</location>
        <topology evidence="1">Multi-pass membrane protein</topology>
    </subcellularLocation>
</comment>
<dbReference type="InterPro" id="IPR006668">
    <property type="entry name" value="Mg_transptr_MgtE_intracell_dom"/>
</dbReference>
<dbReference type="CDD" id="cd04606">
    <property type="entry name" value="CBS_pair_Mg_transporter"/>
    <property type="match status" value="1"/>
</dbReference>
<dbReference type="InterPro" id="IPR006667">
    <property type="entry name" value="SLC41_membr_dom"/>
</dbReference>
<evidence type="ECO:0000256" key="4">
    <source>
        <dbReference type="ARBA" id="ARBA00022692"/>
    </source>
</evidence>
<feature type="domain" description="CBS" evidence="10">
    <location>
        <begin position="205"/>
        <end position="263"/>
    </location>
</feature>
<keyword evidence="7 9" id="KW-0472">Membrane</keyword>
<organism evidence="11 12">
    <name type="scientific">Bacterioplanoides pacificum</name>
    <dbReference type="NCBI Taxonomy" id="1171596"/>
    <lineage>
        <taxon>Bacteria</taxon>
        <taxon>Pseudomonadati</taxon>
        <taxon>Pseudomonadota</taxon>
        <taxon>Gammaproteobacteria</taxon>
        <taxon>Oceanospirillales</taxon>
        <taxon>Oceanospirillaceae</taxon>
        <taxon>Bacterioplanoides</taxon>
    </lineage>
</organism>
<keyword evidence="3 9" id="KW-0813">Transport</keyword>
<keyword evidence="4 9" id="KW-0812">Transmembrane</keyword>
<dbReference type="InterPro" id="IPR046342">
    <property type="entry name" value="CBS_dom_sf"/>
</dbReference>
<name>A0ABV7VWP6_9GAMM</name>
<keyword evidence="8" id="KW-0129">CBS domain</keyword>
<evidence type="ECO:0000256" key="6">
    <source>
        <dbReference type="ARBA" id="ARBA00022989"/>
    </source>
</evidence>
<evidence type="ECO:0000256" key="7">
    <source>
        <dbReference type="ARBA" id="ARBA00023136"/>
    </source>
</evidence>
<comment type="caution">
    <text evidence="11">The sequence shown here is derived from an EMBL/GenBank/DDBJ whole genome shotgun (WGS) entry which is preliminary data.</text>
</comment>
<dbReference type="InterPro" id="IPR036739">
    <property type="entry name" value="SLC41_membr_dom_sf"/>
</dbReference>
<evidence type="ECO:0000256" key="1">
    <source>
        <dbReference type="ARBA" id="ARBA00004141"/>
    </source>
</evidence>
<feature type="transmembrane region" description="Helical" evidence="9">
    <location>
        <begin position="388"/>
        <end position="414"/>
    </location>
</feature>
<comment type="subunit">
    <text evidence="9">Homodimer.</text>
</comment>
<accession>A0ABV7VWP6</accession>
<keyword evidence="12" id="KW-1185">Reference proteome</keyword>
<dbReference type="InterPro" id="IPR038076">
    <property type="entry name" value="MgtE_N_sf"/>
</dbReference>
<keyword evidence="9" id="KW-0479">Metal-binding</keyword>
<dbReference type="Gene3D" id="1.25.60.10">
    <property type="entry name" value="MgtE N-terminal domain-like"/>
    <property type="match status" value="1"/>
</dbReference>
<dbReference type="Pfam" id="PF03448">
    <property type="entry name" value="MgtE_N"/>
    <property type="match status" value="1"/>
</dbReference>
<dbReference type="NCBIfam" id="TIGR00400">
    <property type="entry name" value="mgtE"/>
    <property type="match status" value="1"/>
</dbReference>
<sequence length="450" mass="49055">MPQHTEKAKAKLHSLTAALESGALSKVRRMLNAMAAVDIAHLLEASTPKVRKVLWELVDKESEGEVLQHLSDELQGHFLSDMSAEEVADVTADLDTDDVADMLQQLPERVTQEVLSSMDRQDRVRIESILEYPEDCAGGLMNTDTVTIRPDITLEVTLRYLRRHKTLPDMTDNLLVVNRQNEFIGVLPINKLLVSDPQQTVREVMNTDSKVIHADLHETEVAKLFERHDLVSAPVVNLAGELLGRITIDDVVDVIRENADHSLMSMAGLDEEEDTFAPAMKTSRRRAVWLGINLITAFIASAVIGLFDKTIEQVVALAVLMPIVASMGGIAGSQVLTLVIRGQALGHLSGANFRWLFNRELIVAGVNGSLWALVIAAITFVWFNDPIIAAIIGAAIIINLFVAAISGAALPLILKARGIDPALAGSVILTTVTDVVGFLSFLGLATIFYL</sequence>
<feature type="transmembrane region" description="Helical" evidence="9">
    <location>
        <begin position="361"/>
        <end position="382"/>
    </location>
</feature>
<dbReference type="Gene3D" id="1.10.357.20">
    <property type="entry name" value="SLC41 divalent cation transporters, integral membrane domain"/>
    <property type="match status" value="1"/>
</dbReference>
<dbReference type="SUPFAM" id="SSF54631">
    <property type="entry name" value="CBS-domain pair"/>
    <property type="match status" value="1"/>
</dbReference>
<evidence type="ECO:0000313" key="11">
    <source>
        <dbReference type="EMBL" id="MFC3681647.1"/>
    </source>
</evidence>
<dbReference type="SMART" id="SM00116">
    <property type="entry name" value="CBS"/>
    <property type="match status" value="2"/>
</dbReference>
<evidence type="ECO:0000313" key="12">
    <source>
        <dbReference type="Proteomes" id="UP001595722"/>
    </source>
</evidence>
<dbReference type="Gene3D" id="3.10.580.10">
    <property type="entry name" value="CBS-domain"/>
    <property type="match status" value="1"/>
</dbReference>
<comment type="function">
    <text evidence="9">Acts as a magnesium transporter.</text>
</comment>
<evidence type="ECO:0000256" key="8">
    <source>
        <dbReference type="PROSITE-ProRule" id="PRU00703"/>
    </source>
</evidence>
<dbReference type="Proteomes" id="UP001595722">
    <property type="component" value="Unassembled WGS sequence"/>
</dbReference>
<comment type="similarity">
    <text evidence="2 9">Belongs to the SLC41A transporter family.</text>
</comment>
<dbReference type="InterPro" id="IPR006669">
    <property type="entry name" value="MgtE_transporter"/>
</dbReference>
<evidence type="ECO:0000256" key="2">
    <source>
        <dbReference type="ARBA" id="ARBA00009749"/>
    </source>
</evidence>
<dbReference type="Pfam" id="PF00571">
    <property type="entry name" value="CBS"/>
    <property type="match status" value="2"/>
</dbReference>
<dbReference type="SUPFAM" id="SSF161093">
    <property type="entry name" value="MgtE membrane domain-like"/>
    <property type="match status" value="1"/>
</dbReference>
<dbReference type="SUPFAM" id="SSF158791">
    <property type="entry name" value="MgtE N-terminal domain-like"/>
    <property type="match status" value="1"/>
</dbReference>
<evidence type="ECO:0000256" key="3">
    <source>
        <dbReference type="ARBA" id="ARBA00022448"/>
    </source>
</evidence>
<dbReference type="SMART" id="SM00924">
    <property type="entry name" value="MgtE_N"/>
    <property type="match status" value="1"/>
</dbReference>
<reference evidence="12" key="1">
    <citation type="journal article" date="2019" name="Int. J. Syst. Evol. Microbiol.">
        <title>The Global Catalogue of Microorganisms (GCM) 10K type strain sequencing project: providing services to taxonomists for standard genome sequencing and annotation.</title>
        <authorList>
            <consortium name="The Broad Institute Genomics Platform"/>
            <consortium name="The Broad Institute Genome Sequencing Center for Infectious Disease"/>
            <person name="Wu L."/>
            <person name="Ma J."/>
        </authorList>
    </citation>
    <scope>NUCLEOTIDE SEQUENCE [LARGE SCALE GENOMIC DNA]</scope>
    <source>
        <strain evidence="12">KCTC 42424</strain>
    </source>
</reference>
<gene>
    <name evidence="11" type="primary">mgtE</name>
    <name evidence="11" type="ORF">ACFOMG_16195</name>
</gene>
<feature type="domain" description="CBS" evidence="10">
    <location>
        <begin position="141"/>
        <end position="204"/>
    </location>
</feature>